<dbReference type="InterPro" id="IPR052541">
    <property type="entry name" value="SQRD"/>
</dbReference>
<reference evidence="2" key="1">
    <citation type="submission" date="2008-06" db="EMBL/GenBank/DDBJ databases">
        <title>Complete sequence of Chlorobaculum parvum NCIB 8327.</title>
        <authorList>
            <consortium name="US DOE Joint Genome Institute"/>
            <person name="Lucas S."/>
            <person name="Copeland A."/>
            <person name="Lapidus A."/>
            <person name="Glavina del Rio T."/>
            <person name="Dalin E."/>
            <person name="Tice H."/>
            <person name="Bruce D."/>
            <person name="Goodwin L."/>
            <person name="Pitluck S."/>
            <person name="Schmutz J."/>
            <person name="Larimer F."/>
            <person name="Land M."/>
            <person name="Hauser L."/>
            <person name="Kyrpides N."/>
            <person name="Mikhailova N."/>
            <person name="Zhao F."/>
            <person name="Li T."/>
            <person name="Liu Z."/>
            <person name="Overmann J."/>
            <person name="Bryant D.A."/>
            <person name="Richardson P."/>
        </authorList>
    </citation>
    <scope>NUCLEOTIDE SEQUENCE [LARGE SCALE GENOMIC DNA]</scope>
    <source>
        <strain evidence="2">NCIB 8327</strain>
    </source>
</reference>
<dbReference type="eggNOG" id="COG1252">
    <property type="taxonomic scope" value="Bacteria"/>
</dbReference>
<evidence type="ECO:0000313" key="2">
    <source>
        <dbReference type="EMBL" id="ACF11288.1"/>
    </source>
</evidence>
<dbReference type="PANTHER" id="PTHR43755">
    <property type="match status" value="1"/>
</dbReference>
<name>B3QMY5_CHLP8</name>
<dbReference type="InterPro" id="IPR036188">
    <property type="entry name" value="FAD/NAD-bd_sf"/>
</dbReference>
<dbReference type="InterPro" id="IPR023753">
    <property type="entry name" value="FAD/NAD-binding_dom"/>
</dbReference>
<dbReference type="GO" id="GO:0016491">
    <property type="term" value="F:oxidoreductase activity"/>
    <property type="evidence" value="ECO:0007669"/>
    <property type="project" value="InterPro"/>
</dbReference>
<evidence type="ECO:0000313" key="3">
    <source>
        <dbReference type="Proteomes" id="UP000008811"/>
    </source>
</evidence>
<feature type="domain" description="FAD/NAD(P)-binding" evidence="1">
    <location>
        <begin position="6"/>
        <end position="136"/>
    </location>
</feature>
<sequence>MKTKPHVLILGGNFAGLQVARHIRDHVKPEDASVTVVDKRSYLLFIPNIPIEILENKNPDSSMQLPLAPVLDKDETRFIQAEVLDIDVESKKVTIQPTERPGATTDVLTYDYLVIALGNRLAFDKIDGFAEHGHTVSDGFYGNKLRHYLHEGGYKGGPIAIGSARFHQGTKGKLDFVPMAKAACEGPPVEMALSLASWLKHHEMGGPQKVTIFTPADLIAEDAGKKIVGQLLEIAGGMGFGYKNKLEDIKQIGKDGIEFANGESIEAELKIIFPDWVPHEFLKGLPICDEKGFVITNKQLKNPDYPEVYAAGDAAACTVPKLGSIGHHQSYIVARQLARDLGALSDEEADSELYSPEVICYGDMGDGKAFYIHSNVWYGGDIEILKMGKLYYDLKVAFKTSYFAMGGKVPYWQWKMGSWMGDKIL</sequence>
<dbReference type="STRING" id="517417.Cpar_0875"/>
<dbReference type="RefSeq" id="WP_012502121.1">
    <property type="nucleotide sequence ID" value="NC_011027.1"/>
</dbReference>
<dbReference type="PANTHER" id="PTHR43755:SF1">
    <property type="entry name" value="FAD-DEPENDENT PYRIDINE NUCLEOTIDE-DISULPHIDE OXIDOREDUCTASE"/>
    <property type="match status" value="1"/>
</dbReference>
<dbReference type="KEGG" id="cpc:Cpar_0875"/>
<dbReference type="EMBL" id="CP001099">
    <property type="protein sequence ID" value="ACF11288.1"/>
    <property type="molecule type" value="Genomic_DNA"/>
</dbReference>
<keyword evidence="3" id="KW-1185">Reference proteome</keyword>
<dbReference type="Pfam" id="PF07992">
    <property type="entry name" value="Pyr_redox_2"/>
    <property type="match status" value="1"/>
</dbReference>
<accession>B3QMY5</accession>
<dbReference type="OrthoDB" id="9781621at2"/>
<protein>
    <submittedName>
        <fullName evidence="2">FAD-dependent pyridine nucleotide-disulphide oxidoreductase</fullName>
    </submittedName>
</protein>
<dbReference type="Gene3D" id="3.50.50.60">
    <property type="entry name" value="FAD/NAD(P)-binding domain"/>
    <property type="match status" value="2"/>
</dbReference>
<organism evidence="2 3">
    <name type="scientific">Chlorobaculum parvum (strain DSM 263 / NCIMB 8327)</name>
    <name type="common">Chlorobium vibrioforme subsp. thiosulfatophilum</name>
    <dbReference type="NCBI Taxonomy" id="517417"/>
    <lineage>
        <taxon>Bacteria</taxon>
        <taxon>Pseudomonadati</taxon>
        <taxon>Chlorobiota</taxon>
        <taxon>Chlorobiia</taxon>
        <taxon>Chlorobiales</taxon>
        <taxon>Chlorobiaceae</taxon>
        <taxon>Chlorobaculum</taxon>
    </lineage>
</organism>
<dbReference type="HOGENOM" id="CLU_030742_1_1_10"/>
<proteinExistence type="predicted"/>
<gene>
    <name evidence="2" type="ordered locus">Cpar_0875</name>
</gene>
<dbReference type="AlphaFoldDB" id="B3QMY5"/>
<dbReference type="SUPFAM" id="SSF51905">
    <property type="entry name" value="FAD/NAD(P)-binding domain"/>
    <property type="match status" value="1"/>
</dbReference>
<evidence type="ECO:0000259" key="1">
    <source>
        <dbReference type="Pfam" id="PF07992"/>
    </source>
</evidence>
<dbReference type="Proteomes" id="UP000008811">
    <property type="component" value="Chromosome"/>
</dbReference>